<protein>
    <submittedName>
        <fullName evidence="1">Uncharacterized protein</fullName>
    </submittedName>
</protein>
<accession>A0A1S8X8U3</accession>
<organism evidence="1 2">
    <name type="scientific">Opisthorchis viverrini</name>
    <name type="common">Southeast Asian liver fluke</name>
    <dbReference type="NCBI Taxonomy" id="6198"/>
    <lineage>
        <taxon>Eukaryota</taxon>
        <taxon>Metazoa</taxon>
        <taxon>Spiralia</taxon>
        <taxon>Lophotrochozoa</taxon>
        <taxon>Platyhelminthes</taxon>
        <taxon>Trematoda</taxon>
        <taxon>Digenea</taxon>
        <taxon>Opisthorchiida</taxon>
        <taxon>Opisthorchiata</taxon>
        <taxon>Opisthorchiidae</taxon>
        <taxon>Opisthorchis</taxon>
    </lineage>
</organism>
<keyword evidence="2" id="KW-1185">Reference proteome</keyword>
<dbReference type="Proteomes" id="UP000243686">
    <property type="component" value="Unassembled WGS sequence"/>
</dbReference>
<evidence type="ECO:0000313" key="2">
    <source>
        <dbReference type="Proteomes" id="UP000243686"/>
    </source>
</evidence>
<sequence>MVKGPTQISLADVTHQFIHGGVHVCRLESELIANRVNTIVGRIDLNIVACSHLLSEPLQLCDWPSDAMQLRLNEYLRLDQSSVGGGQSVQLCRPGRNQ</sequence>
<dbReference type="AlphaFoldDB" id="A0A1S8X8U3"/>
<dbReference type="EMBL" id="KV891610">
    <property type="protein sequence ID" value="OON23107.1"/>
    <property type="molecule type" value="Genomic_DNA"/>
</dbReference>
<name>A0A1S8X8U3_OPIVI</name>
<evidence type="ECO:0000313" key="1">
    <source>
        <dbReference type="EMBL" id="OON23107.1"/>
    </source>
</evidence>
<gene>
    <name evidence="1" type="ORF">X801_00989</name>
</gene>
<reference evidence="1 2" key="1">
    <citation type="submission" date="2015-03" db="EMBL/GenBank/DDBJ databases">
        <title>Draft genome of the nematode, Opisthorchis viverrini.</title>
        <authorList>
            <person name="Mitreva M."/>
        </authorList>
    </citation>
    <scope>NUCLEOTIDE SEQUENCE [LARGE SCALE GENOMIC DNA]</scope>
    <source>
        <strain evidence="1">Khon Kaen</strain>
    </source>
</reference>
<proteinExistence type="predicted"/>